<accession>A0ABP8R6Q8</accession>
<evidence type="ECO:0000313" key="11">
    <source>
        <dbReference type="Proteomes" id="UP001500503"/>
    </source>
</evidence>
<dbReference type="Proteomes" id="UP001500503">
    <property type="component" value="Unassembled WGS sequence"/>
</dbReference>
<evidence type="ECO:0000256" key="3">
    <source>
        <dbReference type="ARBA" id="ARBA00022475"/>
    </source>
</evidence>
<dbReference type="EMBL" id="BAABHF010000062">
    <property type="protein sequence ID" value="GAA4519470.1"/>
    <property type="molecule type" value="Genomic_DNA"/>
</dbReference>
<keyword evidence="5" id="KW-0598">Phosphotransferase system</keyword>
<keyword evidence="3" id="KW-1003">Cell membrane</keyword>
<feature type="transmembrane region" description="Helical" evidence="9">
    <location>
        <begin position="91"/>
        <end position="112"/>
    </location>
</feature>
<reference evidence="11" key="1">
    <citation type="journal article" date="2019" name="Int. J. Syst. Evol. Microbiol.">
        <title>The Global Catalogue of Microorganisms (GCM) 10K type strain sequencing project: providing services to taxonomists for standard genome sequencing and annotation.</title>
        <authorList>
            <consortium name="The Broad Institute Genomics Platform"/>
            <consortium name="The Broad Institute Genome Sequencing Center for Infectious Disease"/>
            <person name="Wu L."/>
            <person name="Ma J."/>
        </authorList>
    </citation>
    <scope>NUCLEOTIDE SEQUENCE [LARGE SCALE GENOMIC DNA]</scope>
    <source>
        <strain evidence="11">JCM 17933</strain>
    </source>
</reference>
<evidence type="ECO:0000256" key="5">
    <source>
        <dbReference type="ARBA" id="ARBA00022683"/>
    </source>
</evidence>
<dbReference type="PROSITE" id="PS51106">
    <property type="entry name" value="PTS_EIIC_TYPE_4"/>
    <property type="match status" value="1"/>
</dbReference>
<dbReference type="PANTHER" id="PTHR32502">
    <property type="entry name" value="N-ACETYLGALACTOSAMINE PERMEASE II COMPONENT-RELATED"/>
    <property type="match status" value="1"/>
</dbReference>
<dbReference type="InterPro" id="IPR050303">
    <property type="entry name" value="GatZ_KbaZ_carbometab"/>
</dbReference>
<evidence type="ECO:0000256" key="6">
    <source>
        <dbReference type="ARBA" id="ARBA00022692"/>
    </source>
</evidence>
<dbReference type="Pfam" id="PF03609">
    <property type="entry name" value="EII-Sor"/>
    <property type="match status" value="1"/>
</dbReference>
<keyword evidence="2" id="KW-0813">Transport</keyword>
<feature type="transmembrane region" description="Helical" evidence="9">
    <location>
        <begin position="207"/>
        <end position="237"/>
    </location>
</feature>
<evidence type="ECO:0000256" key="8">
    <source>
        <dbReference type="ARBA" id="ARBA00023136"/>
    </source>
</evidence>
<feature type="transmembrane region" description="Helical" evidence="9">
    <location>
        <begin position="180"/>
        <end position="200"/>
    </location>
</feature>
<dbReference type="RefSeq" id="WP_345475250.1">
    <property type="nucleotide sequence ID" value="NZ_BAABHF010000062.1"/>
</dbReference>
<comment type="subcellular location">
    <subcellularLocation>
        <location evidence="1">Cell membrane</location>
        <topology evidence="1">Multi-pass membrane protein</topology>
    </subcellularLocation>
</comment>
<dbReference type="InterPro" id="IPR004700">
    <property type="entry name" value="PTS_IIC_man"/>
</dbReference>
<keyword evidence="11" id="KW-1185">Reference proteome</keyword>
<evidence type="ECO:0000256" key="1">
    <source>
        <dbReference type="ARBA" id="ARBA00004651"/>
    </source>
</evidence>
<evidence type="ECO:0000256" key="4">
    <source>
        <dbReference type="ARBA" id="ARBA00022597"/>
    </source>
</evidence>
<keyword evidence="8 9" id="KW-0472">Membrane</keyword>
<keyword evidence="6 9" id="KW-0812">Transmembrane</keyword>
<evidence type="ECO:0000256" key="2">
    <source>
        <dbReference type="ARBA" id="ARBA00022448"/>
    </source>
</evidence>
<proteinExistence type="predicted"/>
<gene>
    <name evidence="10" type="ORF">GCM10023191_095070</name>
</gene>
<keyword evidence="7 9" id="KW-1133">Transmembrane helix</keyword>
<feature type="transmembrane region" description="Helical" evidence="9">
    <location>
        <begin position="58"/>
        <end position="85"/>
    </location>
</feature>
<name>A0ABP8R6Q8_9ACTN</name>
<evidence type="ECO:0000256" key="7">
    <source>
        <dbReference type="ARBA" id="ARBA00022989"/>
    </source>
</evidence>
<sequence>MSLFQALLGAVIVGLAYLARRIGGDPQLERPIILGPVFGLILGDLHSGIIIGGTLELIFIGAAPFGGTAPPNVAIATAVGTAFAVESHQGVQAALLAAIPAAVVGTLFELFAKTACSFLVHPADEAAETASASRIMGIIWIANAIHFLAYAVPTFLALYFGSGAVNSISHALDGDVGNGLSAAAAILPAVGFGILLSALYTKKLFPIFVVGFLLAAYTDFTVIGIGLLATALVLVLLPRTRSAAQIP</sequence>
<evidence type="ECO:0000313" key="10">
    <source>
        <dbReference type="EMBL" id="GAA4519470.1"/>
    </source>
</evidence>
<feature type="transmembrane region" description="Helical" evidence="9">
    <location>
        <begin position="31"/>
        <end position="51"/>
    </location>
</feature>
<evidence type="ECO:0000256" key="9">
    <source>
        <dbReference type="SAM" id="Phobius"/>
    </source>
</evidence>
<feature type="transmembrane region" description="Helical" evidence="9">
    <location>
        <begin position="138"/>
        <end position="160"/>
    </location>
</feature>
<organism evidence="10 11">
    <name type="scientific">Actinoallomurus oryzae</name>
    <dbReference type="NCBI Taxonomy" id="502180"/>
    <lineage>
        <taxon>Bacteria</taxon>
        <taxon>Bacillati</taxon>
        <taxon>Actinomycetota</taxon>
        <taxon>Actinomycetes</taxon>
        <taxon>Streptosporangiales</taxon>
        <taxon>Thermomonosporaceae</taxon>
        <taxon>Actinoallomurus</taxon>
    </lineage>
</organism>
<protein>
    <submittedName>
        <fullName evidence="10">PTS sugar transporter subunit IIC</fullName>
    </submittedName>
</protein>
<dbReference type="PANTHER" id="PTHR32502:SF8">
    <property type="entry name" value="N-ACETYLGALACTOSAMINE PERMEASE IIC COMPONENT 1"/>
    <property type="match status" value="1"/>
</dbReference>
<comment type="caution">
    <text evidence="10">The sequence shown here is derived from an EMBL/GenBank/DDBJ whole genome shotgun (WGS) entry which is preliminary data.</text>
</comment>
<keyword evidence="4 10" id="KW-0762">Sugar transport</keyword>